<keyword evidence="2" id="KW-0328">Glycosyltransferase</keyword>
<evidence type="ECO:0000256" key="2">
    <source>
        <dbReference type="ARBA" id="ARBA00022676"/>
    </source>
</evidence>
<name>A0A8S3W0F3_PARAO</name>
<dbReference type="Proteomes" id="UP000691718">
    <property type="component" value="Unassembled WGS sequence"/>
</dbReference>
<dbReference type="CDD" id="cd03784">
    <property type="entry name" value="GT1_Gtf-like"/>
    <property type="match status" value="1"/>
</dbReference>
<sequence>MAFVGKAREGRQSSTDGSEMQARLLYVVALCAAAAHAARLLAVLPTNTRSHYAMYGRLIEALAKRQHHVTVMTHFTKKNPLPNIEEINLAGTIPEITNNLTNQHNSLRPEFIHNLEQIMKECVQACEIVSQLPAVKALINSTATFDLVIVEVFGSECFLPFGRRFQAPVVGLLSSVPLPWVNEQLGNPEATAYVPAYMMAYGQHMSLWERLVNTIAVLWAKVMYKYKSQNPSQVIADRLFGPGPKLETLARNYSLVLSNSHFSINEVRPLVPAFVEVGGLHLDNSQTLPEELKSLLDESYDGVIYWSFGSMSRIETITSEKLVQIFEVISELSQTVLVKMDRRMLARNLTVPDNVYTMDWIPQYKTLCHPNIKVFISHGGLLGTQEAVACGVPMLTVPLYADQALNGRAMQDRGVARTITLKETNKETWRDALHDLLTNPK</sequence>
<organism evidence="4 5">
    <name type="scientific">Parnassius apollo</name>
    <name type="common">Apollo butterfly</name>
    <name type="synonym">Papilio apollo</name>
    <dbReference type="NCBI Taxonomy" id="110799"/>
    <lineage>
        <taxon>Eukaryota</taxon>
        <taxon>Metazoa</taxon>
        <taxon>Ecdysozoa</taxon>
        <taxon>Arthropoda</taxon>
        <taxon>Hexapoda</taxon>
        <taxon>Insecta</taxon>
        <taxon>Pterygota</taxon>
        <taxon>Neoptera</taxon>
        <taxon>Endopterygota</taxon>
        <taxon>Lepidoptera</taxon>
        <taxon>Glossata</taxon>
        <taxon>Ditrysia</taxon>
        <taxon>Papilionoidea</taxon>
        <taxon>Papilionidae</taxon>
        <taxon>Parnassiinae</taxon>
        <taxon>Parnassini</taxon>
        <taxon>Parnassius</taxon>
        <taxon>Parnassius</taxon>
    </lineage>
</organism>
<gene>
    <name evidence="4" type="ORF">PAPOLLO_LOCUS463</name>
</gene>
<dbReference type="InterPro" id="IPR002213">
    <property type="entry name" value="UDP_glucos_trans"/>
</dbReference>
<dbReference type="OrthoDB" id="5835829at2759"/>
<comment type="similarity">
    <text evidence="1">Belongs to the UDP-glycosyltransferase family.</text>
</comment>
<keyword evidence="5" id="KW-1185">Reference proteome</keyword>
<dbReference type="EMBL" id="CAJQZP010000008">
    <property type="protein sequence ID" value="CAG4931877.1"/>
    <property type="molecule type" value="Genomic_DNA"/>
</dbReference>
<dbReference type="FunFam" id="3.40.50.2000:FF:000189">
    <property type="entry name" value="UDP-glucuronosyltransferase 2B14-like Protein"/>
    <property type="match status" value="1"/>
</dbReference>
<keyword evidence="3" id="KW-0808">Transferase</keyword>
<reference evidence="4" key="1">
    <citation type="submission" date="2021-04" db="EMBL/GenBank/DDBJ databases">
        <authorList>
            <person name="Tunstrom K."/>
        </authorList>
    </citation>
    <scope>NUCLEOTIDE SEQUENCE</scope>
</reference>
<dbReference type="Pfam" id="PF00201">
    <property type="entry name" value="UDPGT"/>
    <property type="match status" value="1"/>
</dbReference>
<dbReference type="AlphaFoldDB" id="A0A8S3W0F3"/>
<proteinExistence type="inferred from homology"/>
<evidence type="ECO:0000313" key="4">
    <source>
        <dbReference type="EMBL" id="CAG4931877.1"/>
    </source>
</evidence>
<accession>A0A8S3W0F3</accession>
<dbReference type="PANTHER" id="PTHR48043">
    <property type="entry name" value="EG:EG0003.4 PROTEIN-RELATED"/>
    <property type="match status" value="1"/>
</dbReference>
<dbReference type="GO" id="GO:0008194">
    <property type="term" value="F:UDP-glycosyltransferase activity"/>
    <property type="evidence" value="ECO:0007669"/>
    <property type="project" value="InterPro"/>
</dbReference>
<dbReference type="InterPro" id="IPR050271">
    <property type="entry name" value="UDP-glycosyltransferase"/>
</dbReference>
<comment type="caution">
    <text evidence="4">The sequence shown here is derived from an EMBL/GenBank/DDBJ whole genome shotgun (WGS) entry which is preliminary data.</text>
</comment>
<dbReference type="PANTHER" id="PTHR48043:SF145">
    <property type="entry name" value="FI06409P-RELATED"/>
    <property type="match status" value="1"/>
</dbReference>
<evidence type="ECO:0000313" key="5">
    <source>
        <dbReference type="Proteomes" id="UP000691718"/>
    </source>
</evidence>
<evidence type="ECO:0000256" key="3">
    <source>
        <dbReference type="ARBA" id="ARBA00022679"/>
    </source>
</evidence>
<protein>
    <submittedName>
        <fullName evidence="4">(apollo) hypothetical protein</fullName>
    </submittedName>
</protein>
<evidence type="ECO:0000256" key="1">
    <source>
        <dbReference type="ARBA" id="ARBA00009995"/>
    </source>
</evidence>